<feature type="domain" description="Heterokaryon incompatibility" evidence="1">
    <location>
        <begin position="196"/>
        <end position="368"/>
    </location>
</feature>
<gene>
    <name evidence="2" type="ORF">Micbo1qcDRAFT_213263</name>
</gene>
<evidence type="ECO:0000313" key="2">
    <source>
        <dbReference type="EMBL" id="KXJ88992.1"/>
    </source>
</evidence>
<dbReference type="PANTHER" id="PTHR33112:SF13">
    <property type="entry name" value="HETEROKARYON INCOMPATIBILITY DOMAIN-CONTAINING PROTEIN"/>
    <property type="match status" value="1"/>
</dbReference>
<dbReference type="Proteomes" id="UP000070501">
    <property type="component" value="Unassembled WGS sequence"/>
</dbReference>
<reference evidence="3" key="1">
    <citation type="submission" date="2016-02" db="EMBL/GenBank/DDBJ databases">
        <title>Draft genome sequence of Microdochium bolleyi, a fungal endophyte of beachgrass.</title>
        <authorList>
            <consortium name="DOE Joint Genome Institute"/>
            <person name="David A.S."/>
            <person name="May G."/>
            <person name="Haridas S."/>
            <person name="Lim J."/>
            <person name="Wang M."/>
            <person name="Labutti K."/>
            <person name="Lipzen A."/>
            <person name="Barry K."/>
            <person name="Grigoriev I.V."/>
        </authorList>
    </citation>
    <scope>NUCLEOTIDE SEQUENCE [LARGE SCALE GENOMIC DNA]</scope>
    <source>
        <strain evidence="3">J235TASD1</strain>
    </source>
</reference>
<dbReference type="Pfam" id="PF06985">
    <property type="entry name" value="HET"/>
    <property type="match status" value="1"/>
</dbReference>
<dbReference type="PANTHER" id="PTHR33112">
    <property type="entry name" value="DOMAIN PROTEIN, PUTATIVE-RELATED"/>
    <property type="match status" value="1"/>
</dbReference>
<sequence>MPCPICLNFKGTSPLTARGSGFRGKRHHVKEGLTWPELEASAIGSPPCHCCHVLVLGCRGCFQQHDIDTDDIVSFTIHFFYQAFEGQEELESSDMDKELRFRLRNGRVFEVQLFAHEEDGYPIPDVWESIPVYGQTSPNTGSDEAFAKAQEWLNECVQEDDCPRNEDTPFPSRLVDVGLDDGTIRIVETKGGHGKYICLSHCWGLEQIITTTTATYDQRKTAISLDELSQTFRDAVLLTRRLGVSYIWIDSLCIIQDSLADWQVESAQMASVYSNGYLTLAATKSRSGAGGFYKDTPTTEVSGTTPEGEDYSIFFRQRIDHHLEVTTAGAEGTMSGTPDVTGGPVWQLTGHATIEHHPLLTRAWVYQERLLSRRLLHFGPYELFFECECDTRCECGRIRFHGSSDSSPASAMKLMYADVISSWWGTDCETGTHIDDEEGDRREWSMANQEYIARTWRTLVSSYTALDLTKASDRLPAIGGVARQMSSRRFGDDYLAGLWRATLNDDLLWTVQASSDLQPRPLPTTPTWSWASVETHTLYTDVFLFFEPDVLMGIPREPYTHFAVIESCGVKPAGLDEFGAIAHGELRIRGLVAPGTLMREMDPGKGKETEGRGVAGEGVLSRHFVTVLGADGTAMKIEMDPDYLLDAGGPVQILPGTEVLCLRMSAVVEGSSDTLISLVLSRSRRKKEAYERIGTLTIRARPAPVDPFGNGVYHGTEERTVIVI</sequence>
<protein>
    <submittedName>
        <fullName evidence="2">Heterokaryon incompatibility protein-domain-containing protein</fullName>
    </submittedName>
</protein>
<accession>A0A136IVP2</accession>
<organism evidence="2 3">
    <name type="scientific">Microdochium bolleyi</name>
    <dbReference type="NCBI Taxonomy" id="196109"/>
    <lineage>
        <taxon>Eukaryota</taxon>
        <taxon>Fungi</taxon>
        <taxon>Dikarya</taxon>
        <taxon>Ascomycota</taxon>
        <taxon>Pezizomycotina</taxon>
        <taxon>Sordariomycetes</taxon>
        <taxon>Xylariomycetidae</taxon>
        <taxon>Xylariales</taxon>
        <taxon>Microdochiaceae</taxon>
        <taxon>Microdochium</taxon>
    </lineage>
</organism>
<dbReference type="OrthoDB" id="5347061at2759"/>
<dbReference type="AlphaFoldDB" id="A0A136IVP2"/>
<evidence type="ECO:0000259" key="1">
    <source>
        <dbReference type="Pfam" id="PF06985"/>
    </source>
</evidence>
<keyword evidence="3" id="KW-1185">Reference proteome</keyword>
<dbReference type="InterPro" id="IPR010730">
    <property type="entry name" value="HET"/>
</dbReference>
<dbReference type="EMBL" id="KQ964256">
    <property type="protein sequence ID" value="KXJ88992.1"/>
    <property type="molecule type" value="Genomic_DNA"/>
</dbReference>
<dbReference type="InParanoid" id="A0A136IVP2"/>
<evidence type="ECO:0000313" key="3">
    <source>
        <dbReference type="Proteomes" id="UP000070501"/>
    </source>
</evidence>
<name>A0A136IVP2_9PEZI</name>
<proteinExistence type="predicted"/>